<dbReference type="Proteomes" id="UP000247746">
    <property type="component" value="Unassembled WGS sequence"/>
</dbReference>
<gene>
    <name evidence="1" type="ORF">DFP82_10426</name>
</gene>
<comment type="caution">
    <text evidence="1">The sequence shown here is derived from an EMBL/GenBank/DDBJ whole genome shotgun (WGS) entry which is preliminary data.</text>
</comment>
<reference evidence="1 2" key="1">
    <citation type="submission" date="2018-06" db="EMBL/GenBank/DDBJ databases">
        <title>Genomic Encyclopedia of Type Strains, Phase III (KMG-III): the genomes of soil and plant-associated and newly described type strains.</title>
        <authorList>
            <person name="Whitman W."/>
        </authorList>
    </citation>
    <scope>NUCLEOTIDE SEQUENCE [LARGE SCALE GENOMIC DNA]</scope>
    <source>
        <strain evidence="1 2">CECT 5889</strain>
    </source>
</reference>
<evidence type="ECO:0000313" key="1">
    <source>
        <dbReference type="EMBL" id="PYE39214.1"/>
    </source>
</evidence>
<proteinExistence type="predicted"/>
<organism evidence="1 2">
    <name type="scientific">Psychrobacter fozii</name>
    <dbReference type="NCBI Taxonomy" id="198480"/>
    <lineage>
        <taxon>Bacteria</taxon>
        <taxon>Pseudomonadati</taxon>
        <taxon>Pseudomonadota</taxon>
        <taxon>Gammaproteobacteria</taxon>
        <taxon>Moraxellales</taxon>
        <taxon>Moraxellaceae</taxon>
        <taxon>Psychrobacter</taxon>
    </lineage>
</organism>
<sequence>MNINEISKYIYRRARKEDFDELYSSPEAEKWLIRHYDNRRGATLAEPNVAKTWKVFRYMENYERGNEISDWFVYLDKDGSILIMQDRFPMPPPYEIYSIDDNREQQFVVLYCSKALENDIQQICEQVVDLGRQGGYYLTGDAEPDFWEDPIISYKMAAPNDYGKYY</sequence>
<accession>A0A2V4VV42</accession>
<keyword evidence="2" id="KW-1185">Reference proteome</keyword>
<name>A0A2V4VV42_9GAMM</name>
<dbReference type="EMBL" id="QJSU01000004">
    <property type="protein sequence ID" value="PYE39214.1"/>
    <property type="molecule type" value="Genomic_DNA"/>
</dbReference>
<dbReference type="AlphaFoldDB" id="A0A2V4VV42"/>
<evidence type="ECO:0000313" key="2">
    <source>
        <dbReference type="Proteomes" id="UP000247746"/>
    </source>
</evidence>
<protein>
    <submittedName>
        <fullName evidence="1">Uncharacterized protein</fullName>
    </submittedName>
</protein>
<dbReference type="RefSeq" id="WP_110922880.1">
    <property type="nucleotide sequence ID" value="NZ_QJSU01000004.1"/>
</dbReference>